<reference evidence="3" key="1">
    <citation type="journal article" date="2020" name="MBio">
        <title>Horizontal gene transfer to a defensive symbiont with a reduced genome amongst a multipartite beetle microbiome.</title>
        <authorList>
            <person name="Waterworth S.C."/>
            <person name="Florez L.V."/>
            <person name="Rees E.R."/>
            <person name="Hertweck C."/>
            <person name="Kaltenpoth M."/>
            <person name="Kwan J.C."/>
        </authorList>
    </citation>
    <scope>NUCLEOTIDE SEQUENCE [LARGE SCALE GENOMIC DNA]</scope>
</reference>
<dbReference type="PANTHER" id="PTHR47619:SF1">
    <property type="entry name" value="EXODEOXYRIBONUCLEASE WALJ"/>
    <property type="match status" value="1"/>
</dbReference>
<dbReference type="InterPro" id="IPR052533">
    <property type="entry name" value="WalJ/YycJ-like"/>
</dbReference>
<feature type="domain" description="Metallo-beta-lactamase" evidence="1">
    <location>
        <begin position="12"/>
        <end position="195"/>
    </location>
</feature>
<accession>A0A7V8FM44</accession>
<dbReference type="AlphaFoldDB" id="A0A7V8FM44"/>
<dbReference type="Pfam" id="PF12706">
    <property type="entry name" value="Lactamase_B_2"/>
    <property type="match status" value="1"/>
</dbReference>
<organism evidence="2 3">
    <name type="scientific">Paracidovorax wautersii</name>
    <dbReference type="NCBI Taxonomy" id="1177982"/>
    <lineage>
        <taxon>Bacteria</taxon>
        <taxon>Pseudomonadati</taxon>
        <taxon>Pseudomonadota</taxon>
        <taxon>Betaproteobacteria</taxon>
        <taxon>Burkholderiales</taxon>
        <taxon>Comamonadaceae</taxon>
        <taxon>Paracidovorax</taxon>
    </lineage>
</organism>
<evidence type="ECO:0000313" key="2">
    <source>
        <dbReference type="EMBL" id="KAF1019720.1"/>
    </source>
</evidence>
<evidence type="ECO:0000259" key="1">
    <source>
        <dbReference type="SMART" id="SM00849"/>
    </source>
</evidence>
<dbReference type="Gene3D" id="3.60.15.10">
    <property type="entry name" value="Ribonuclease Z/Hydroxyacylglutathione hydrolase-like"/>
    <property type="match status" value="1"/>
</dbReference>
<evidence type="ECO:0000313" key="3">
    <source>
        <dbReference type="Proteomes" id="UP000461670"/>
    </source>
</evidence>
<dbReference type="Proteomes" id="UP000461670">
    <property type="component" value="Unassembled WGS sequence"/>
</dbReference>
<gene>
    <name evidence="2" type="primary">yycJ</name>
    <name evidence="2" type="ORF">GAK30_02953</name>
</gene>
<dbReference type="GO" id="GO:0016787">
    <property type="term" value="F:hydrolase activity"/>
    <property type="evidence" value="ECO:0007669"/>
    <property type="project" value="UniProtKB-KW"/>
</dbReference>
<dbReference type="SUPFAM" id="SSF56281">
    <property type="entry name" value="Metallo-hydrolase/oxidoreductase"/>
    <property type="match status" value="1"/>
</dbReference>
<keyword evidence="2" id="KW-0378">Hydrolase</keyword>
<comment type="caution">
    <text evidence="2">The sequence shown here is derived from an EMBL/GenBank/DDBJ whole genome shotgun (WGS) entry which is preliminary data.</text>
</comment>
<proteinExistence type="predicted"/>
<dbReference type="InterPro" id="IPR036866">
    <property type="entry name" value="RibonucZ/Hydroxyglut_hydro"/>
</dbReference>
<dbReference type="EMBL" id="WNDQ01000049">
    <property type="protein sequence ID" value="KAF1019720.1"/>
    <property type="molecule type" value="Genomic_DNA"/>
</dbReference>
<sequence length="268" mass="29247">MLRFRNLASGSTGNATVVEALDEASGRLRPTRLLVDCGLGIRQLQTRLATAELLLQDIDAIFITHEHSDHIGCAEKLAQRLGVPVWMSRGTRAALERMDFGQTWCEARDGGAITVGDLALTPFTVPHDAREPLQLTCTDGRRKLGILTDLGVATPHVMQHLQQCQALIIECNHDPDLLAASRYPYFLQRRIAGNHGHLANAHAAEIVTALMQPDAHDPLGLLVAAHLSQENNRPELARQHLEQAVAHASVQPEIAVADPVLGTTWHTV</sequence>
<dbReference type="InterPro" id="IPR001279">
    <property type="entry name" value="Metallo-B-lactamas"/>
</dbReference>
<name>A0A7V8FM44_9BURK</name>
<dbReference type="PANTHER" id="PTHR47619">
    <property type="entry name" value="METALLO-HYDROLASE YYCJ-RELATED"/>
    <property type="match status" value="1"/>
</dbReference>
<dbReference type="SMART" id="SM00849">
    <property type="entry name" value="Lactamase_B"/>
    <property type="match status" value="1"/>
</dbReference>
<protein>
    <submittedName>
        <fullName evidence="2">Putative metallo-hydrolase YycJ</fullName>
    </submittedName>
</protein>